<dbReference type="Proteomes" id="UP000050421">
    <property type="component" value="Unassembled WGS sequence"/>
</dbReference>
<evidence type="ECO:0000313" key="3">
    <source>
        <dbReference type="Proteomes" id="UP000050421"/>
    </source>
</evidence>
<sequence>MKRLATIVTLIGILALGACASSKPCPAYAKADVVEKSNG</sequence>
<organism evidence="2 3">
    <name type="scientific">Algoriphagus marincola HL-49</name>
    <dbReference type="NCBI Taxonomy" id="1305737"/>
    <lineage>
        <taxon>Bacteria</taxon>
        <taxon>Pseudomonadati</taxon>
        <taxon>Bacteroidota</taxon>
        <taxon>Cytophagia</taxon>
        <taxon>Cytophagales</taxon>
        <taxon>Cyclobacteriaceae</taxon>
        <taxon>Algoriphagus</taxon>
    </lineage>
</organism>
<feature type="chain" id="PRO_5006146182" description="Lipoprotein" evidence="1">
    <location>
        <begin position="21"/>
        <end position="39"/>
    </location>
</feature>
<name>A0A0P7YD34_9BACT</name>
<proteinExistence type="predicted"/>
<keyword evidence="1" id="KW-0732">Signal</keyword>
<dbReference type="PATRIC" id="fig|1305737.6.peg.2243"/>
<dbReference type="AlphaFoldDB" id="A0A0P7YD34"/>
<dbReference type="STRING" id="1305737.GCA_000526355_00392"/>
<accession>A0A0P7YD34</accession>
<feature type="signal peptide" evidence="1">
    <location>
        <begin position="1"/>
        <end position="20"/>
    </location>
</feature>
<evidence type="ECO:0000256" key="1">
    <source>
        <dbReference type="SAM" id="SignalP"/>
    </source>
</evidence>
<dbReference type="EMBL" id="LJXT01000040">
    <property type="protein sequence ID" value="KPQ16404.1"/>
    <property type="molecule type" value="Genomic_DNA"/>
</dbReference>
<protein>
    <recommendedName>
        <fullName evidence="4">Lipoprotein</fullName>
    </recommendedName>
</protein>
<evidence type="ECO:0000313" key="2">
    <source>
        <dbReference type="EMBL" id="KPQ16404.1"/>
    </source>
</evidence>
<dbReference type="PROSITE" id="PS51257">
    <property type="entry name" value="PROKAR_LIPOPROTEIN"/>
    <property type="match status" value="1"/>
</dbReference>
<gene>
    <name evidence="2" type="ORF">HLUCCX10_07830</name>
</gene>
<comment type="caution">
    <text evidence="2">The sequence shown here is derived from an EMBL/GenBank/DDBJ whole genome shotgun (WGS) entry which is preliminary data.</text>
</comment>
<evidence type="ECO:0008006" key="4">
    <source>
        <dbReference type="Google" id="ProtNLM"/>
    </source>
</evidence>
<reference evidence="2 3" key="1">
    <citation type="submission" date="2015-09" db="EMBL/GenBank/DDBJ databases">
        <title>Identification and resolution of microdiversity through metagenomic sequencing of parallel consortia.</title>
        <authorList>
            <person name="Nelson W.C."/>
            <person name="Romine M.F."/>
            <person name="Lindemann S.R."/>
        </authorList>
    </citation>
    <scope>NUCLEOTIDE SEQUENCE [LARGE SCALE GENOMIC DNA]</scope>
    <source>
        <strain evidence="2">HL-49</strain>
    </source>
</reference>